<dbReference type="InterPro" id="IPR036282">
    <property type="entry name" value="Glutathione-S-Trfase_C_sf"/>
</dbReference>
<dbReference type="OrthoDB" id="3179343at2759"/>
<dbReference type="STRING" id="983506.L8X7D6"/>
<organism evidence="2 3">
    <name type="scientific">Thanatephorus cucumeris (strain AG1-IA)</name>
    <name type="common">Rice sheath blight fungus</name>
    <name type="synonym">Rhizoctonia solani</name>
    <dbReference type="NCBI Taxonomy" id="983506"/>
    <lineage>
        <taxon>Eukaryota</taxon>
        <taxon>Fungi</taxon>
        <taxon>Dikarya</taxon>
        <taxon>Basidiomycota</taxon>
        <taxon>Agaricomycotina</taxon>
        <taxon>Agaricomycetes</taxon>
        <taxon>Cantharellales</taxon>
        <taxon>Ceratobasidiaceae</taxon>
        <taxon>Rhizoctonia</taxon>
        <taxon>Rhizoctonia solani AG-1</taxon>
    </lineage>
</organism>
<gene>
    <name evidence="2" type="ORF">AG1IA_01414</name>
</gene>
<evidence type="ECO:0000313" key="2">
    <source>
        <dbReference type="EMBL" id="ELU44554.1"/>
    </source>
</evidence>
<protein>
    <submittedName>
        <fullName evidence="2">F-box-like domain-containing protein</fullName>
    </submittedName>
</protein>
<dbReference type="InterPro" id="IPR032675">
    <property type="entry name" value="LRR_dom_sf"/>
</dbReference>
<evidence type="ECO:0000259" key="1">
    <source>
        <dbReference type="Pfam" id="PF12937"/>
    </source>
</evidence>
<dbReference type="Pfam" id="PF12937">
    <property type="entry name" value="F-box-like"/>
    <property type="match status" value="1"/>
</dbReference>
<dbReference type="InterPro" id="IPR036047">
    <property type="entry name" value="F-box-like_dom_sf"/>
</dbReference>
<name>L8X7D6_THACA</name>
<proteinExistence type="predicted"/>
<keyword evidence="3" id="KW-1185">Reference proteome</keyword>
<dbReference type="Proteomes" id="UP000011668">
    <property type="component" value="Unassembled WGS sequence"/>
</dbReference>
<dbReference type="HOGENOM" id="CLU_411710_0_0_1"/>
<dbReference type="EMBL" id="AFRT01000293">
    <property type="protein sequence ID" value="ELU44554.1"/>
    <property type="molecule type" value="Genomic_DNA"/>
</dbReference>
<accession>L8X7D6</accession>
<dbReference type="AlphaFoldDB" id="L8X7D6"/>
<dbReference type="SUPFAM" id="SSF81383">
    <property type="entry name" value="F-box domain"/>
    <property type="match status" value="1"/>
</dbReference>
<reference evidence="2 3" key="1">
    <citation type="journal article" date="2013" name="Nat. Commun.">
        <title>The evolution and pathogenic mechanisms of the rice sheath blight pathogen.</title>
        <authorList>
            <person name="Zheng A."/>
            <person name="Lin R."/>
            <person name="Xu L."/>
            <person name="Qin P."/>
            <person name="Tang C."/>
            <person name="Ai P."/>
            <person name="Zhang D."/>
            <person name="Liu Y."/>
            <person name="Sun Z."/>
            <person name="Feng H."/>
            <person name="Wang Y."/>
            <person name="Chen Y."/>
            <person name="Liang X."/>
            <person name="Fu R."/>
            <person name="Li Q."/>
            <person name="Zhang J."/>
            <person name="Yu X."/>
            <person name="Xie Z."/>
            <person name="Ding L."/>
            <person name="Guan P."/>
            <person name="Tang J."/>
            <person name="Liang Y."/>
            <person name="Wang S."/>
            <person name="Deng Q."/>
            <person name="Li S."/>
            <person name="Zhu J."/>
            <person name="Wang L."/>
            <person name="Liu H."/>
            <person name="Li P."/>
        </authorList>
    </citation>
    <scope>NUCLEOTIDE SEQUENCE [LARGE SCALE GENOMIC DNA]</scope>
    <source>
        <strain evidence="3">AG-1 IA</strain>
    </source>
</reference>
<dbReference type="SUPFAM" id="SSF47616">
    <property type="entry name" value="GST C-terminal domain-like"/>
    <property type="match status" value="1"/>
</dbReference>
<dbReference type="Gene3D" id="3.80.10.10">
    <property type="entry name" value="Ribonuclease Inhibitor"/>
    <property type="match status" value="1"/>
</dbReference>
<sequence>MYKAVSSLTTLNSDTDRLLPTELLFTILEFLPPLEPRNSLQLFRTVACVCRDWRDWAYERIFRNIEISTNVRGLRGLINLCSASAESSRQLNLSHERVHRDLGSFIRFLAINIGQATGHGMISLSNAIELFRFATNLEDLCLTIVQPGSVISILTTTEVPFSIPSLSSLRIKSFEKTSSATCLISSRCPSLKHLTVEFMVEQPFHDPMGSKPPSELLSFRSLGCFDPGHEVLDYFVLQPPKCLLRAIELHRAQSPGFLAQLAKSRGKDIESITLRSMEPSIVRTWEAIISQFTALQHISIWGMPSSTLLRSICASNIHYFEFRRPWTHSYKDTNQLDDLVSFLKTCPVLHALRYHSAKPIEVIDELATMRKLKITWNENYYVDGYMEDRPLCCPLFIMAETRISRPISQNDQTTSTQFQFRWLRYCWMGSSHSFGKIRSVPINIISLRATGQSVDRLATKIVCKAPATSPPSILRSWYVVISPTIMSSSYTVIGTPFSTFTRTVTSALHFKEIPFQQESTVPHTDLAIARYIDRIAPSPSLIDADLKFPEKLWELVSIIASLGFKSIEVGVVKPRVKSIDEAKESTEACRSHLESSGGIQTLRDFFQTLESLKTGDGSYLLGSNPTWPDFFLFPLISDLLAIPDADVVPTRGIKETHKGTLADGGRP</sequence>
<dbReference type="InterPro" id="IPR001810">
    <property type="entry name" value="F-box_dom"/>
</dbReference>
<evidence type="ECO:0000313" key="3">
    <source>
        <dbReference type="Proteomes" id="UP000011668"/>
    </source>
</evidence>
<feature type="domain" description="F-box" evidence="1">
    <location>
        <begin position="19"/>
        <end position="65"/>
    </location>
</feature>
<comment type="caution">
    <text evidence="2">The sequence shown here is derived from an EMBL/GenBank/DDBJ whole genome shotgun (WGS) entry which is preliminary data.</text>
</comment>